<reference evidence="3" key="1">
    <citation type="submission" date="2017-04" db="EMBL/GenBank/DDBJ databases">
        <authorList>
            <person name="Abreu V.A."/>
            <person name="Popin R.V."/>
            <person name="Rigonato J."/>
            <person name="Andreote A.P."/>
            <person name="Schaker P.C."/>
            <person name="Hoff-Risseti C."/>
            <person name="Alvarenga D.O."/>
            <person name="Varani A.M."/>
            <person name="Fiore M.F."/>
        </authorList>
    </citation>
    <scope>NUCLEOTIDE SEQUENCE [LARGE SCALE GENOMIC DNA]</scope>
    <source>
        <strain evidence="3">CENA303</strain>
    </source>
</reference>
<dbReference type="Pfam" id="PF13304">
    <property type="entry name" value="AAA_21"/>
    <property type="match status" value="1"/>
</dbReference>
<dbReference type="AlphaFoldDB" id="A0A1X4G874"/>
<dbReference type="GO" id="GO:0016887">
    <property type="term" value="F:ATP hydrolysis activity"/>
    <property type="evidence" value="ECO:0007669"/>
    <property type="project" value="InterPro"/>
</dbReference>
<dbReference type="Proteomes" id="UP000192997">
    <property type="component" value="Unassembled WGS sequence"/>
</dbReference>
<dbReference type="CDD" id="cd00267">
    <property type="entry name" value="ABC_ATPase"/>
    <property type="match status" value="1"/>
</dbReference>
<name>A0A1X4G874_9CYAN</name>
<organism evidence="2 3">
    <name type="scientific">Cylindrospermopsis raciborskii CENA303</name>
    <dbReference type="NCBI Taxonomy" id="1170769"/>
    <lineage>
        <taxon>Bacteria</taxon>
        <taxon>Bacillati</taxon>
        <taxon>Cyanobacteriota</taxon>
        <taxon>Cyanophyceae</taxon>
        <taxon>Nostocales</taxon>
        <taxon>Aphanizomenonaceae</taxon>
        <taxon>Cylindrospermopsis</taxon>
    </lineage>
</organism>
<dbReference type="PANTHER" id="PTHR32182:SF23">
    <property type="entry name" value="ATP BINDING PROTEIN"/>
    <property type="match status" value="1"/>
</dbReference>
<feature type="domain" description="AAA+ ATPase" evidence="1">
    <location>
        <begin position="39"/>
        <end position="349"/>
    </location>
</feature>
<dbReference type="InterPro" id="IPR027417">
    <property type="entry name" value="P-loop_NTPase"/>
</dbReference>
<dbReference type="InterPro" id="IPR005368">
    <property type="entry name" value="UPF0175"/>
</dbReference>
<dbReference type="InterPro" id="IPR003593">
    <property type="entry name" value="AAA+_ATPase"/>
</dbReference>
<dbReference type="Gene3D" id="3.40.50.300">
    <property type="entry name" value="P-loop containing nucleotide triphosphate hydrolases"/>
    <property type="match status" value="1"/>
</dbReference>
<dbReference type="GO" id="GO:0000731">
    <property type="term" value="P:DNA synthesis involved in DNA repair"/>
    <property type="evidence" value="ECO:0007669"/>
    <property type="project" value="TreeGrafter"/>
</dbReference>
<dbReference type="EMBL" id="NBYN01000032">
    <property type="protein sequence ID" value="OSO92237.1"/>
    <property type="molecule type" value="Genomic_DNA"/>
</dbReference>
<dbReference type="Pfam" id="PF03683">
    <property type="entry name" value="UPF0175"/>
    <property type="match status" value="1"/>
</dbReference>
<proteinExistence type="predicted"/>
<protein>
    <recommendedName>
        <fullName evidence="1">AAA+ ATPase domain-containing protein</fullName>
    </recommendedName>
</protein>
<sequence length="444" mass="50319">MYNNRGEAKTLLPRGIQMHIHKITLTNFRGATSLSICLHEHLNVIIGENGTGKSTVLDAMAILLSWIISGIRSNNRNSRMGHLHISEDDISNNQGLASIEITCIDDGETINWRLEKSREESGSPEPTGEGLSNYTKRVRHKTISDNNQNNIPVFVYYRLNRAVSGTTSETANISNQMTAYDSALTKGADFKNFFKWFRTREDLENECKIRQGYDYIDPQLKAVRNALSQILPEFTHLNIRRDPLRMEVDKEGRTLKFDQLSDGERFMISMVSDLARRMAIANPKLENPLKGKGIILIDEIDLHLHPRWQRMIVPKLAEIFSAGQFIFSTHSPSIITHVHPENILLLKLEKGVISVSNPSNSYLSAIYQMIDNNNLALGSTKEQFEREVKWAMAIKLFEMKWLSSGMAASLLGVNRTTFLMKLADYNIPLIDLTEEELLSDLANA</sequence>
<accession>A0A1X4G874</accession>
<dbReference type="InterPro" id="IPR003959">
    <property type="entry name" value="ATPase_AAA_core"/>
</dbReference>
<dbReference type="SMART" id="SM00382">
    <property type="entry name" value="AAA"/>
    <property type="match status" value="1"/>
</dbReference>
<evidence type="ECO:0000259" key="1">
    <source>
        <dbReference type="SMART" id="SM00382"/>
    </source>
</evidence>
<dbReference type="GO" id="GO:0006302">
    <property type="term" value="P:double-strand break repair"/>
    <property type="evidence" value="ECO:0007669"/>
    <property type="project" value="TreeGrafter"/>
</dbReference>
<dbReference type="SUPFAM" id="SSF52540">
    <property type="entry name" value="P-loop containing nucleoside triphosphate hydrolases"/>
    <property type="match status" value="1"/>
</dbReference>
<comment type="caution">
    <text evidence="2">The sequence shown here is derived from an EMBL/GenBank/DDBJ whole genome shotgun (WGS) entry which is preliminary data.</text>
</comment>
<evidence type="ECO:0000313" key="3">
    <source>
        <dbReference type="Proteomes" id="UP000192997"/>
    </source>
</evidence>
<dbReference type="GO" id="GO:0005524">
    <property type="term" value="F:ATP binding"/>
    <property type="evidence" value="ECO:0007669"/>
    <property type="project" value="InterPro"/>
</dbReference>
<evidence type="ECO:0000313" key="2">
    <source>
        <dbReference type="EMBL" id="OSO92237.1"/>
    </source>
</evidence>
<gene>
    <name evidence="2" type="ORF">B7O87_06650</name>
</gene>
<dbReference type="PANTHER" id="PTHR32182">
    <property type="entry name" value="DNA REPLICATION AND REPAIR PROTEIN RECF"/>
    <property type="match status" value="1"/>
</dbReference>